<evidence type="ECO:0000313" key="3">
    <source>
        <dbReference type="Proteomes" id="UP001352852"/>
    </source>
</evidence>
<organism evidence="2 3">
    <name type="scientific">Characodon lateralis</name>
    <dbReference type="NCBI Taxonomy" id="208331"/>
    <lineage>
        <taxon>Eukaryota</taxon>
        <taxon>Metazoa</taxon>
        <taxon>Chordata</taxon>
        <taxon>Craniata</taxon>
        <taxon>Vertebrata</taxon>
        <taxon>Euteleostomi</taxon>
        <taxon>Actinopterygii</taxon>
        <taxon>Neopterygii</taxon>
        <taxon>Teleostei</taxon>
        <taxon>Neoteleostei</taxon>
        <taxon>Acanthomorphata</taxon>
        <taxon>Ovalentaria</taxon>
        <taxon>Atherinomorphae</taxon>
        <taxon>Cyprinodontiformes</taxon>
        <taxon>Goodeidae</taxon>
        <taxon>Characodon</taxon>
    </lineage>
</organism>
<name>A0ABU7EXN4_9TELE</name>
<reference evidence="2 3" key="1">
    <citation type="submission" date="2021-06" db="EMBL/GenBank/DDBJ databases">
        <authorList>
            <person name="Palmer J.M."/>
        </authorList>
    </citation>
    <scope>NUCLEOTIDE SEQUENCE [LARGE SCALE GENOMIC DNA]</scope>
    <source>
        <strain evidence="2 3">CL_MEX2019</strain>
        <tissue evidence="2">Muscle</tissue>
    </source>
</reference>
<keyword evidence="3" id="KW-1185">Reference proteome</keyword>
<evidence type="ECO:0000256" key="1">
    <source>
        <dbReference type="SAM" id="MobiDB-lite"/>
    </source>
</evidence>
<feature type="region of interest" description="Disordered" evidence="1">
    <location>
        <begin position="1"/>
        <end position="21"/>
    </location>
</feature>
<comment type="caution">
    <text evidence="2">The sequence shown here is derived from an EMBL/GenBank/DDBJ whole genome shotgun (WGS) entry which is preliminary data.</text>
</comment>
<dbReference type="EMBL" id="JAHUTJ010069224">
    <property type="protein sequence ID" value="MED6291859.1"/>
    <property type="molecule type" value="Genomic_DNA"/>
</dbReference>
<feature type="compositionally biased region" description="Basic and acidic residues" evidence="1">
    <location>
        <begin position="1"/>
        <end position="10"/>
    </location>
</feature>
<evidence type="ECO:0000313" key="2">
    <source>
        <dbReference type="EMBL" id="MED6291859.1"/>
    </source>
</evidence>
<gene>
    <name evidence="2" type="ORF">CHARACLAT_027977</name>
</gene>
<proteinExistence type="predicted"/>
<dbReference type="Proteomes" id="UP001352852">
    <property type="component" value="Unassembled WGS sequence"/>
</dbReference>
<accession>A0ABU7EXN4</accession>
<sequence>MYVKETHPDEPSPPTTPSAHYRVSQCAEERSWFDMQVLFMSANVISVQFREWGHVCVQTLLYFSTPSRPLPAAGALHRCLNFLGSRDWFIIVGAVGFPSPTFPTSLQFE</sequence>
<protein>
    <submittedName>
        <fullName evidence="2">Uncharacterized protein</fullName>
    </submittedName>
</protein>